<protein>
    <submittedName>
        <fullName evidence="1">Uncharacterized protein</fullName>
    </submittedName>
</protein>
<evidence type="ECO:0000313" key="2">
    <source>
        <dbReference type="Proteomes" id="UP000245678"/>
    </source>
</evidence>
<dbReference type="EMBL" id="QGHA01000003">
    <property type="protein sequence ID" value="PWK78020.1"/>
    <property type="molecule type" value="Genomic_DNA"/>
</dbReference>
<comment type="caution">
    <text evidence="1">The sequence shown here is derived from an EMBL/GenBank/DDBJ whole genome shotgun (WGS) entry which is preliminary data.</text>
</comment>
<proteinExistence type="predicted"/>
<dbReference type="Proteomes" id="UP000245678">
    <property type="component" value="Unassembled WGS sequence"/>
</dbReference>
<reference evidence="1 2" key="1">
    <citation type="submission" date="2018-05" db="EMBL/GenBank/DDBJ databases">
        <title>Genomic Encyclopedia of Archaeal and Bacterial Type Strains, Phase II (KMG-II): from individual species to whole genera.</title>
        <authorList>
            <person name="Goeker M."/>
        </authorList>
    </citation>
    <scope>NUCLEOTIDE SEQUENCE [LARGE SCALE GENOMIC DNA]</scope>
    <source>
        <strain evidence="1 2">DSM 19975</strain>
    </source>
</reference>
<accession>A0A316HDF0</accession>
<name>A0A316HDF0_9SPHI</name>
<dbReference type="RefSeq" id="WP_109607624.1">
    <property type="nucleotide sequence ID" value="NZ_QGHA01000003.1"/>
</dbReference>
<organism evidence="1 2">
    <name type="scientific">Mucilaginibacter oryzae</name>
    <dbReference type="NCBI Taxonomy" id="468058"/>
    <lineage>
        <taxon>Bacteria</taxon>
        <taxon>Pseudomonadati</taxon>
        <taxon>Bacteroidota</taxon>
        <taxon>Sphingobacteriia</taxon>
        <taxon>Sphingobacteriales</taxon>
        <taxon>Sphingobacteriaceae</taxon>
        <taxon>Mucilaginibacter</taxon>
    </lineage>
</organism>
<gene>
    <name evidence="1" type="ORF">LX99_01860</name>
</gene>
<sequence>MDNFPVTISVDKEVLRFEVGEYLHHSGQTCKFKVFRDGAWVASFEPDPHEYLRVCSNPGNLQEQVLHLLADEIENHHPHQTNDHIKTIKS</sequence>
<keyword evidence="2" id="KW-1185">Reference proteome</keyword>
<dbReference type="AlphaFoldDB" id="A0A316HDF0"/>
<evidence type="ECO:0000313" key="1">
    <source>
        <dbReference type="EMBL" id="PWK78020.1"/>
    </source>
</evidence>